<organism evidence="1 2">
    <name type="scientific">Candidatus Magasanikbacteria bacterium RIFCSPLOWO2_12_FULL_43_12</name>
    <dbReference type="NCBI Taxonomy" id="1798692"/>
    <lineage>
        <taxon>Bacteria</taxon>
        <taxon>Candidatus Magasanikiibacteriota</taxon>
    </lineage>
</organism>
<gene>
    <name evidence="1" type="ORF">A3G00_03785</name>
</gene>
<dbReference type="InterPro" id="IPR038570">
    <property type="entry name" value="HicA_sf"/>
</dbReference>
<dbReference type="Gene3D" id="3.30.920.30">
    <property type="entry name" value="Hypothetical protein"/>
    <property type="match status" value="1"/>
</dbReference>
<dbReference type="STRING" id="1798692.A3G00_03785"/>
<evidence type="ECO:0000313" key="1">
    <source>
        <dbReference type="EMBL" id="OGH75592.1"/>
    </source>
</evidence>
<accession>A0A1F6MVF0</accession>
<protein>
    <recommendedName>
        <fullName evidence="3">Addiction module toxin, HicA family</fullName>
    </recommendedName>
</protein>
<comment type="caution">
    <text evidence="1">The sequence shown here is derived from an EMBL/GenBank/DDBJ whole genome shotgun (WGS) entry which is preliminary data.</text>
</comment>
<evidence type="ECO:0000313" key="2">
    <source>
        <dbReference type="Proteomes" id="UP000178347"/>
    </source>
</evidence>
<dbReference type="SUPFAM" id="SSF54786">
    <property type="entry name" value="YcfA/nrd intein domain"/>
    <property type="match status" value="1"/>
</dbReference>
<dbReference type="AlphaFoldDB" id="A0A1F6MVF0"/>
<dbReference type="EMBL" id="MFQN01000004">
    <property type="protein sequence ID" value="OGH75592.1"/>
    <property type="molecule type" value="Genomic_DNA"/>
</dbReference>
<evidence type="ECO:0008006" key="3">
    <source>
        <dbReference type="Google" id="ProtNLM"/>
    </source>
</evidence>
<name>A0A1F6MVF0_9BACT</name>
<reference evidence="1 2" key="1">
    <citation type="journal article" date="2016" name="Nat. Commun.">
        <title>Thousands of microbial genomes shed light on interconnected biogeochemical processes in an aquifer system.</title>
        <authorList>
            <person name="Anantharaman K."/>
            <person name="Brown C.T."/>
            <person name="Hug L.A."/>
            <person name="Sharon I."/>
            <person name="Castelle C.J."/>
            <person name="Probst A.J."/>
            <person name="Thomas B.C."/>
            <person name="Singh A."/>
            <person name="Wilkins M.J."/>
            <person name="Karaoz U."/>
            <person name="Brodie E.L."/>
            <person name="Williams K.H."/>
            <person name="Hubbard S.S."/>
            <person name="Banfield J.F."/>
        </authorList>
    </citation>
    <scope>NUCLEOTIDE SEQUENCE [LARGE SCALE GENOMIC DNA]</scope>
</reference>
<proteinExistence type="predicted"/>
<sequence>MPSLSELPGEIKRKKFIRALQRLGFIVDKAGGDGSHYKATWSKTQKSISIQAKLRKDVLYYLLKEIEQYSGVKWEEIKREL</sequence>
<dbReference type="Proteomes" id="UP000178347">
    <property type="component" value="Unassembled WGS sequence"/>
</dbReference>